<sequence length="98" mass="11399">MANSEASLLLKNLFDQLTDTTDKLFLELHQKNQFECLKKQSELKLIQSKNDVEIRQLSSKDMASIYIDIFNINEKIEIASDLYDELKKQLNEQMGTNT</sequence>
<protein>
    <submittedName>
        <fullName evidence="1">Uncharacterized protein</fullName>
    </submittedName>
</protein>
<evidence type="ECO:0000313" key="3">
    <source>
        <dbReference type="Proteomes" id="UP000663845"/>
    </source>
</evidence>
<dbReference type="AlphaFoldDB" id="A0A815GSH5"/>
<comment type="caution">
    <text evidence="1">The sequence shown here is derived from an EMBL/GenBank/DDBJ whole genome shotgun (WGS) entry which is preliminary data.</text>
</comment>
<gene>
    <name evidence="1" type="ORF">JYZ213_LOCUS34589</name>
    <name evidence="2" type="ORF">OXD698_LOCUS43535</name>
</gene>
<organism evidence="1 3">
    <name type="scientific">Adineta steineri</name>
    <dbReference type="NCBI Taxonomy" id="433720"/>
    <lineage>
        <taxon>Eukaryota</taxon>
        <taxon>Metazoa</taxon>
        <taxon>Spiralia</taxon>
        <taxon>Gnathifera</taxon>
        <taxon>Rotifera</taxon>
        <taxon>Eurotatoria</taxon>
        <taxon>Bdelloidea</taxon>
        <taxon>Adinetida</taxon>
        <taxon>Adinetidae</taxon>
        <taxon>Adineta</taxon>
    </lineage>
</organism>
<dbReference type="Proteomes" id="UP000663844">
    <property type="component" value="Unassembled WGS sequence"/>
</dbReference>
<evidence type="ECO:0000313" key="2">
    <source>
        <dbReference type="EMBL" id="CAF4252880.1"/>
    </source>
</evidence>
<reference evidence="1" key="1">
    <citation type="submission" date="2021-02" db="EMBL/GenBank/DDBJ databases">
        <authorList>
            <person name="Nowell W R."/>
        </authorList>
    </citation>
    <scope>NUCLEOTIDE SEQUENCE</scope>
</reference>
<dbReference type="EMBL" id="CAJNOG010000716">
    <property type="protein sequence ID" value="CAF1342719.1"/>
    <property type="molecule type" value="Genomic_DNA"/>
</dbReference>
<accession>A0A815GSH5</accession>
<dbReference type="Proteomes" id="UP000663845">
    <property type="component" value="Unassembled WGS sequence"/>
</dbReference>
<dbReference type="EMBL" id="CAJOAZ010012471">
    <property type="protein sequence ID" value="CAF4252880.1"/>
    <property type="molecule type" value="Genomic_DNA"/>
</dbReference>
<name>A0A815GSH5_9BILA</name>
<proteinExistence type="predicted"/>
<evidence type="ECO:0000313" key="1">
    <source>
        <dbReference type="EMBL" id="CAF1342719.1"/>
    </source>
</evidence>